<keyword evidence="1" id="KW-0677">Repeat</keyword>
<dbReference type="PANTHER" id="PTHR48108:SF35">
    <property type="entry name" value="ZINC METALLOPROTEASE MJ0392"/>
    <property type="match status" value="1"/>
</dbReference>
<dbReference type="SUPFAM" id="SSF54631">
    <property type="entry name" value="CBS-domain pair"/>
    <property type="match status" value="2"/>
</dbReference>
<proteinExistence type="predicted"/>
<dbReference type="CDD" id="cd04632">
    <property type="entry name" value="CBS_pair_arch1_repeat2"/>
    <property type="match status" value="1"/>
</dbReference>
<dbReference type="AlphaFoldDB" id="A0A1N6ZUS8"/>
<dbReference type="InterPro" id="IPR014651">
    <property type="entry name" value="UCP036983_2CBS_MJ1404"/>
</dbReference>
<name>A0A1N6ZUS8_9EURY</name>
<gene>
    <name evidence="4" type="ORF">SAMN05421858_2181</name>
</gene>
<dbReference type="Pfam" id="PF00571">
    <property type="entry name" value="CBS"/>
    <property type="match status" value="3"/>
</dbReference>
<dbReference type="CDD" id="cd17780">
    <property type="entry name" value="CBS_pair_arch1_repeat1"/>
    <property type="match status" value="1"/>
</dbReference>
<evidence type="ECO:0000313" key="5">
    <source>
        <dbReference type="Proteomes" id="UP000186914"/>
    </source>
</evidence>
<feature type="domain" description="CBS" evidence="3">
    <location>
        <begin position="15"/>
        <end position="71"/>
    </location>
</feature>
<accession>A0A1N6ZUS8</accession>
<keyword evidence="5" id="KW-1185">Reference proteome</keyword>
<reference evidence="5" key="1">
    <citation type="submission" date="2017-01" db="EMBL/GenBank/DDBJ databases">
        <authorList>
            <person name="Varghese N."/>
            <person name="Submissions S."/>
        </authorList>
    </citation>
    <scope>NUCLEOTIDE SEQUENCE [LARGE SCALE GENOMIC DNA]</scope>
    <source>
        <strain evidence="5">CGMCC 1.7737</strain>
    </source>
</reference>
<dbReference type="Proteomes" id="UP000186914">
    <property type="component" value="Unassembled WGS sequence"/>
</dbReference>
<evidence type="ECO:0000256" key="2">
    <source>
        <dbReference type="PROSITE-ProRule" id="PRU00703"/>
    </source>
</evidence>
<dbReference type="Gene3D" id="3.10.580.10">
    <property type="entry name" value="CBS-domain"/>
    <property type="match status" value="2"/>
</dbReference>
<sequence>MTASWKLPMDISDIATTDYFEIEAEERLGKARSIFEEENPKGIVVTEAGEYEGVITQKQLLQSHIEDQTKVATLTKPAPKIDLHDDVREVARALVEGGSKVAPIFEGDKLWGIIDEDMILNGVLDNLDALTVEQIYSENPVTIPEDATLGRVINLMREHSVSRLPVVNDDGFLTGMVTTHDIVDFVTRNEDKPTTGERTGDSDRMLDLPVYDVMNSPVETISLDTTVEDAVRKMFEMNYAGLVVTPDDDRVVGGVVTKTDVLRALTYTEEDHMDVQITNINLLDTISRQTIRESIQEITNKYQDMQVRHAHVRFHEHKEKLRGTPLIQCKIRLRTNRGQVAGSGEGYGAEQGFNVARDTLERNVLELKGVQSDREYEGQLLRKLNEL</sequence>
<organism evidence="4 5">
    <name type="scientific">Haladaptatus litoreus</name>
    <dbReference type="NCBI Taxonomy" id="553468"/>
    <lineage>
        <taxon>Archaea</taxon>
        <taxon>Methanobacteriati</taxon>
        <taxon>Methanobacteriota</taxon>
        <taxon>Stenosarchaea group</taxon>
        <taxon>Halobacteria</taxon>
        <taxon>Halobacteriales</taxon>
        <taxon>Haladaptataceae</taxon>
        <taxon>Haladaptatus</taxon>
    </lineage>
</organism>
<dbReference type="SMART" id="SM00116">
    <property type="entry name" value="CBS"/>
    <property type="match status" value="3"/>
</dbReference>
<evidence type="ECO:0000313" key="4">
    <source>
        <dbReference type="EMBL" id="SIR30554.1"/>
    </source>
</evidence>
<dbReference type="InterPro" id="IPR051462">
    <property type="entry name" value="CBS_domain-containing"/>
</dbReference>
<keyword evidence="2" id="KW-0129">CBS domain</keyword>
<dbReference type="PIRSF" id="PIRSF036983">
    <property type="entry name" value="UCP_2CBS_MJ1404"/>
    <property type="match status" value="1"/>
</dbReference>
<dbReference type="EMBL" id="FTNO01000001">
    <property type="protein sequence ID" value="SIR30554.1"/>
    <property type="molecule type" value="Genomic_DNA"/>
</dbReference>
<dbReference type="PANTHER" id="PTHR48108">
    <property type="entry name" value="CBS DOMAIN-CONTAINING PROTEIN CBSX2, CHLOROPLASTIC"/>
    <property type="match status" value="1"/>
</dbReference>
<dbReference type="InterPro" id="IPR046342">
    <property type="entry name" value="CBS_dom_sf"/>
</dbReference>
<feature type="domain" description="CBS" evidence="3">
    <location>
        <begin position="214"/>
        <end position="275"/>
    </location>
</feature>
<feature type="domain" description="CBS" evidence="3">
    <location>
        <begin position="136"/>
        <end position="192"/>
    </location>
</feature>
<evidence type="ECO:0000259" key="3">
    <source>
        <dbReference type="PROSITE" id="PS51371"/>
    </source>
</evidence>
<dbReference type="InterPro" id="IPR000644">
    <property type="entry name" value="CBS_dom"/>
</dbReference>
<dbReference type="PROSITE" id="PS51371">
    <property type="entry name" value="CBS"/>
    <property type="match status" value="3"/>
</dbReference>
<protein>
    <submittedName>
        <fullName evidence="4">CBS domain-containing protein</fullName>
    </submittedName>
</protein>
<evidence type="ECO:0000256" key="1">
    <source>
        <dbReference type="ARBA" id="ARBA00022737"/>
    </source>
</evidence>